<feature type="coiled-coil region" evidence="3">
    <location>
        <begin position="2449"/>
        <end position="2504"/>
    </location>
</feature>
<feature type="transmembrane region" description="Helical" evidence="2">
    <location>
        <begin position="12"/>
        <end position="38"/>
    </location>
</feature>
<evidence type="ECO:0000256" key="4">
    <source>
        <dbReference type="SAM" id="MobiDB-lite"/>
    </source>
</evidence>
<comment type="similarity">
    <text evidence="2">Belongs to the TIC214 family.</text>
</comment>
<proteinExistence type="inferred from homology"/>
<keyword evidence="2" id="KW-0813">Transport</keyword>
<protein>
    <recommendedName>
        <fullName evidence="2">Protein TIC 214</fullName>
    </recommendedName>
    <alternativeName>
        <fullName evidence="2">Translocon at the inner envelope membrane of chloroplasts 214</fullName>
    </alternativeName>
</protein>
<dbReference type="GO" id="GO:0015031">
    <property type="term" value="P:protein transport"/>
    <property type="evidence" value="ECO:0007669"/>
    <property type="project" value="UniProtKB-KW"/>
</dbReference>
<dbReference type="RefSeq" id="YP_009299167.1">
    <property type="nucleotide sequence ID" value="NC_031196.1"/>
</dbReference>
<comment type="subcellular location">
    <subcellularLocation>
        <location evidence="1">Membrane</location>
        <topology evidence="1">Multi-pass membrane protein</topology>
    </subcellularLocation>
    <subcellularLocation>
        <location evidence="2">Plastid</location>
        <location evidence="2">Chloroplast inner membrane</location>
    </subcellularLocation>
</comment>
<evidence type="ECO:0000256" key="1">
    <source>
        <dbReference type="ARBA" id="ARBA00004141"/>
    </source>
</evidence>
<feature type="compositionally biased region" description="Acidic residues" evidence="4">
    <location>
        <begin position="330"/>
        <end position="349"/>
    </location>
</feature>
<feature type="transmembrane region" description="Helical" evidence="2">
    <location>
        <begin position="78"/>
        <end position="95"/>
    </location>
</feature>
<keyword evidence="2" id="KW-1001">Plastid inner membrane</keyword>
<feature type="transmembrane region" description="Helical" evidence="2">
    <location>
        <begin position="127"/>
        <end position="147"/>
    </location>
</feature>
<keyword evidence="2" id="KW-0472">Membrane</keyword>
<keyword evidence="2 5" id="KW-0934">Plastid</keyword>
<dbReference type="InterPro" id="IPR008896">
    <property type="entry name" value="TIC214"/>
</dbReference>
<name>A0A1B0PRS8_9ROSI</name>
<dbReference type="GeneID" id="29076201"/>
<feature type="compositionally biased region" description="Basic and acidic residues" evidence="4">
    <location>
        <begin position="302"/>
        <end position="314"/>
    </location>
</feature>
<evidence type="ECO:0000256" key="2">
    <source>
        <dbReference type="RuleBase" id="RU364085"/>
    </source>
</evidence>
<evidence type="ECO:0000256" key="3">
    <source>
        <dbReference type="SAM" id="Coils"/>
    </source>
</evidence>
<dbReference type="PANTHER" id="PTHR33163:SF40">
    <property type="entry name" value="PROTEIN TIC 214"/>
    <property type="match status" value="1"/>
</dbReference>
<dbReference type="Pfam" id="PF05758">
    <property type="entry name" value="Ycf1"/>
    <property type="match status" value="4"/>
</dbReference>
<dbReference type="EMBL" id="KM527890">
    <property type="protein sequence ID" value="AJB99069.1"/>
    <property type="molecule type" value="Genomic_DNA"/>
</dbReference>
<dbReference type="GO" id="GO:0009706">
    <property type="term" value="C:chloroplast inner membrane"/>
    <property type="evidence" value="ECO:0007669"/>
    <property type="project" value="UniProtKB-SubCell"/>
</dbReference>
<feature type="region of interest" description="Disordered" evidence="4">
    <location>
        <begin position="1333"/>
        <end position="1352"/>
    </location>
</feature>
<accession>A0A1B0PRS8</accession>
<comment type="function">
    <text evidence="2">Involved in protein precursor import into chloroplasts. May be part of an intermediate translocation complex acting as a protein-conducting channel at the inner envelope.</text>
</comment>
<keyword evidence="3" id="KW-0175">Coiled coil</keyword>
<feature type="coiled-coil region" evidence="3">
    <location>
        <begin position="2041"/>
        <end position="2072"/>
    </location>
</feature>
<keyword evidence="2" id="KW-1133">Transmembrane helix</keyword>
<feature type="region of interest" description="Disordered" evidence="4">
    <location>
        <begin position="298"/>
        <end position="364"/>
    </location>
</feature>
<feature type="transmembrane region" description="Helical" evidence="2">
    <location>
        <begin position="154"/>
        <end position="174"/>
    </location>
</feature>
<evidence type="ECO:0000313" key="5">
    <source>
        <dbReference type="EMBL" id="AJB99081.1"/>
    </source>
</evidence>
<reference evidence="5" key="1">
    <citation type="submission" date="2014-09" db="EMBL/GenBank/DDBJ databases">
        <title>Plastid Genome Evolution in Pelargonium (Geraniaceae).</title>
        <authorList>
            <person name="Weng M.-L."/>
            <person name="Jansen R.K."/>
        </authorList>
    </citation>
    <scope>NUCLEOTIDE SEQUENCE</scope>
</reference>
<gene>
    <name evidence="5" type="primary">ycf1</name>
    <name evidence="2" type="synonym">TIC214</name>
</gene>
<keyword evidence="2" id="KW-0812">Transmembrane</keyword>
<geneLocation type="chloroplast" evidence="5"/>
<sequence length="2547" mass="306954">MTIRRLDMRAALIFGLFYGSLLTFSKLTSYLFLIRYWICQEEEGTGKARALSYGFTLGHLFGYLLIFYLPFYNTLSNFYIKIILALLLMLYHFFWTNHHLDIYLPKSLSTPQRDQTLAFFYGFSYRLLNYTFFPNAVFSRMIIAYLVQCRYKMIYLSTTFFVWFFGHLICIKWVEFFSLWMQKNYSAFLILTHQLYLQDKIKKIRSRKLSIAKIFEYKPDPVMKPGIYREAQTIDEMIQILATILLIAALYLLGKSPIPFVPHRSSVPNAVELARMSRLEEEEQVKREVESGFYPLEDFEEEQKKDPKAAEKKGALIAKKSTRKERETGDSDEEERNQEIWDSDMDELEEREKADSNELDEEENQEIWDSHLDEEKGFETTLYTFFSDCFFESFSFYGYLFHRLKFYSGYLFDLFSSSSRFFKRIEPLFSPFFFVVKPFDLSFFNFFSVYIPHLKFLKCFLFNHNLVFSALFRGFSHFFFNPNRWVLPYRYIKTSFYEYSVKRGGFSQFGFYKCLSDGKERTSFTYPLSLITFYQMLEGKLSLFRKKKLLPDRDRFYTPWVLRNAKKKASLNKELRKRVKKLKSGSPFRDVLDIRRKLFQFKYIPKVLRPISETLFDQMHPSGGKKRENDPVWDGPSRGAFWYNHKLTKTAAEQRVDEEENLQTMWFFFKDLRPLNQKEQYLILERQKLERESQEKQKLRRQCFEKSLLGKTFRILKKMAPYFRAPRYIPSNSMSRAFKLYRVSAYLTLDWQETTRILRRVHKLRKRGMIIRVNEERESWIRSHKERYLKLKEIRKKRVQLEKEKRTPKKILLKLDKKKGKLKNKQNFPLNRILTRILVLNSNFRTSSKRKGDSKARRNLYSYPNPFLEKINKIRRNRNTVYHIMNTYYEGRSGFTHDDIPKMRKKYQKYRKFQLKLRTIMKEVPRWGYNIDDEKIDYSDYTIRNDDVVAEDVYLRTRKAKFRVFRTKVWKYYERHDKRELKQWYFYRYAKITHFRRNMVKGADRTQRRKVTICGWYEHRVQSPLFLPKRRKTLILVLLTLDIFELMKKCYRFLSQDSRFQVRVKRISERINRIWKKLWNLPDYQKSAIEAAIEAETELHGLKESDEDKKKRQEQGDALEEWQERREANEIRAICIAETWELLQSGHAVRSLILLIQSFLRKNVIFPFLIIAKNMARILLFQSPELFQDFADLKKETHTLCDFGGIPLDESQDPIGWFTDGCQIRIHFPFEWKPWRESEQSKESSVAEDFYLTVFGRITNLPFGTARKPYPFFKTLFEELKKKKASQELKNLLTSVIRKLQKKGFLKFKKRGFLRKRLLAFQKKSFEKGVKVKKRKNVKKGPQSKLTKKKKERKVDKTRAIINEIEGVIKEKKKRLFIIQTSISSTPTSSHSKTSEGLRRLSKILKRRKARFIRKSNIFRKLIIEWIYVKILFNLKNRFDLKTRFLDEMNKKRTCLKMVAQFFLKFKKKRKNKMIDKNQKKRKKNRFISTIKNHSFKMRNSQVSNSQKTLVFDLSSLSQAYVFYKLSQTEKSSLRVSKFHNLRNFRVGMNRWKEWLRGHFDYYLLSEIRWSRLEAQKWRNKMNQCRTAENHNLKKGDSYEVDALPINPQKLKFKKHLRYDLLAYSFLNAEYKKDPYVIAPSLVSNNQTAISHLYNIHKDSLVNLLTSNYKHWRESREKHPLLDMHMDVNRTALRRRMNSNQILFHVEDKKKGSKVVDKVAIDSWVTGQNRVLPAGSLTEDRVGFAEGAMVFLESVLKQLRERRRPYPESLDESFRPEWLKWPLEHLIGYIHKMGDMHLYFFSVYALYWPEFYDRHRLAKLGCLFRYEKCYDKRRTPILKKQKSMAKRKKALAARKKKMSGKAQSIKIAQREFDLSLILEPEEVEKIEKKNFFDWMGLNNENELEELMERNNDEKKSSFLESRFFLFPEFIQLYNLMNLYAKAEWTTPIHSFLQNGKIRSRSSYADLKVEVDPFNWYMYDKKEWPAKGIPLWDSNKARRRRRHRRALLNLGRKDPRKETTLDIMIDPTERERAYAETISEMKAEEQKKIDEEYEEKKEKIKKEQEDRGKAFDETSYRKKHKKRFARVSTLKPIKYSRFRKTALKDLKKSNYFRYQVHYSLRYLIADFLTNVTRTSQVTNKATNPKLLLVFIKDLVEMSQFGIMGTTQNQLPTLEDILNMGYLVLNPIRTFKRLRWERVTYEILAISLIHKNQFQRLAYTPGPDNKRDPCLEIGVNKVKQTTYKVRKGRKVVESLRVRRLRVKRWWGLRVSYGKFGCPRSFWTKFVRSLVHPFAIPLKAKARGKKKQSPWSYERVFGLFHWNPEVRPKKKRKLTPWSYERVFGQFHADKMRFFYKIGVCGKFKRECTAILLSLITDPKRANDRIKKLILLDEGVPDTLVEKGLLVPENLLSPRRRRQLRIVNELNKKKKKKKRIPQTKLTPYNKLLKETGRMDLNLLLRELDEREKRQREERLNLVQKKEKEQDELRKKEEESKELNRIKKKIMRLRFFLWPNYRLEDLACMNRYWFNTTNGSRFSMLRIRVYPRLKTR</sequence>
<comment type="subunit">
    <text evidence="2">Part of the Tic complex.</text>
</comment>
<feature type="transmembrane region" description="Helical" evidence="2">
    <location>
        <begin position="50"/>
        <end position="71"/>
    </location>
</feature>
<dbReference type="PANTHER" id="PTHR33163">
    <property type="entry name" value="PROTEIN TIC 214-RELATED"/>
    <property type="match status" value="1"/>
</dbReference>
<dbReference type="GeneID" id="29076187"/>
<organism evidence="5">
    <name type="scientific">Pelargonium exhibens</name>
    <dbReference type="NCBI Taxonomy" id="122187"/>
    <lineage>
        <taxon>Eukaryota</taxon>
        <taxon>Viridiplantae</taxon>
        <taxon>Streptophyta</taxon>
        <taxon>Embryophyta</taxon>
        <taxon>Tracheophyta</taxon>
        <taxon>Spermatophyta</taxon>
        <taxon>Magnoliopsida</taxon>
        <taxon>eudicotyledons</taxon>
        <taxon>Gunneridae</taxon>
        <taxon>Pentapetalae</taxon>
        <taxon>rosids</taxon>
        <taxon>malvids</taxon>
        <taxon>Geraniales</taxon>
        <taxon>Geraniaceae</taxon>
        <taxon>Pelargonium</taxon>
    </lineage>
</organism>
<keyword evidence="2 5" id="KW-0150">Chloroplast</keyword>
<dbReference type="EMBL" id="KM527890">
    <property type="protein sequence ID" value="AJB99081.1"/>
    <property type="molecule type" value="Genomic_DNA"/>
</dbReference>
<keyword evidence="2" id="KW-0653">Protein transport</keyword>
<dbReference type="RefSeq" id="YP_009299155.1">
    <property type="nucleotide sequence ID" value="NC_031196.1"/>
</dbReference>